<reference evidence="1" key="1">
    <citation type="submission" date="2020-05" db="EMBL/GenBank/DDBJ databases">
        <authorList>
            <person name="Chiriac C."/>
            <person name="Salcher M."/>
            <person name="Ghai R."/>
            <person name="Kavagutti S V."/>
        </authorList>
    </citation>
    <scope>NUCLEOTIDE SEQUENCE</scope>
</reference>
<dbReference type="EMBL" id="LR797331">
    <property type="protein sequence ID" value="CAB4203409.1"/>
    <property type="molecule type" value="Genomic_DNA"/>
</dbReference>
<organism evidence="1">
    <name type="scientific">uncultured Caudovirales phage</name>
    <dbReference type="NCBI Taxonomy" id="2100421"/>
    <lineage>
        <taxon>Viruses</taxon>
        <taxon>Duplodnaviria</taxon>
        <taxon>Heunggongvirae</taxon>
        <taxon>Uroviricota</taxon>
        <taxon>Caudoviricetes</taxon>
        <taxon>Peduoviridae</taxon>
        <taxon>Maltschvirus</taxon>
        <taxon>Maltschvirus maltsch</taxon>
    </lineage>
</organism>
<proteinExistence type="predicted"/>
<protein>
    <submittedName>
        <fullName evidence="1">Uncharacterized protein</fullName>
    </submittedName>
</protein>
<accession>A0A6J5RXE1</accession>
<sequence length="166" mass="18349">MSDDNYNYLRQHRPDILRDCVEVGSAVTCADPGADRLTLGAKAEARAVSIAVKLLREQEEASPPAPSFSGWVAPRQYEEHKLTDFIPGIGRILVLRGHDHKPLVGERILIGGRAYTAIAFEKSTESDVTGVVVRQAKPDYRDILPVQKLRDPSGAFYYQDKDKDGG</sequence>
<gene>
    <name evidence="1" type="ORF">UFOVP1382_27</name>
</gene>
<evidence type="ECO:0000313" key="1">
    <source>
        <dbReference type="EMBL" id="CAB4203409.1"/>
    </source>
</evidence>
<name>A0A6J5RXE1_9CAUD</name>